<dbReference type="AlphaFoldDB" id="A0A1R3TSZ8"/>
<dbReference type="EMBL" id="FMUE01000007">
    <property type="protein sequence ID" value="SCX28097.1"/>
    <property type="molecule type" value="Genomic_DNA"/>
</dbReference>
<evidence type="ECO:0000313" key="1">
    <source>
        <dbReference type="EMBL" id="SCX28097.1"/>
    </source>
</evidence>
<name>A0A1R3TSZ8_9HYPH</name>
<protein>
    <submittedName>
        <fullName evidence="1">Uncharacterized protein</fullName>
    </submittedName>
</protein>
<evidence type="ECO:0000313" key="2">
    <source>
        <dbReference type="Proteomes" id="UP000187891"/>
    </source>
</evidence>
<gene>
    <name evidence="1" type="ORF">DSM25559_3121</name>
</gene>
<reference evidence="2" key="1">
    <citation type="submission" date="2016-10" db="EMBL/GenBank/DDBJ databases">
        <authorList>
            <person name="Wibberg D."/>
        </authorList>
    </citation>
    <scope>NUCLEOTIDE SEQUENCE [LARGE SCALE GENOMIC DNA]</scope>
</reference>
<proteinExistence type="predicted"/>
<organism evidence="1 2">
    <name type="scientific">Agrobacterium rosae</name>
    <dbReference type="NCBI Taxonomy" id="1972867"/>
    <lineage>
        <taxon>Bacteria</taxon>
        <taxon>Pseudomonadati</taxon>
        <taxon>Pseudomonadota</taxon>
        <taxon>Alphaproteobacteria</taxon>
        <taxon>Hyphomicrobiales</taxon>
        <taxon>Rhizobiaceae</taxon>
        <taxon>Rhizobium/Agrobacterium group</taxon>
        <taxon>Agrobacterium</taxon>
    </lineage>
</organism>
<sequence>MNYGYLFANHSLAPQREANHTVIIRNVSTTFVKS</sequence>
<accession>A0A1R3TSZ8</accession>
<dbReference type="Proteomes" id="UP000187891">
    <property type="component" value="Unassembled WGS sequence"/>
</dbReference>